<dbReference type="InterPro" id="IPR000531">
    <property type="entry name" value="Beta-barrel_TonB"/>
</dbReference>
<evidence type="ECO:0000259" key="14">
    <source>
        <dbReference type="Pfam" id="PF00593"/>
    </source>
</evidence>
<dbReference type="OrthoDB" id="9760333at2"/>
<evidence type="ECO:0000313" key="17">
    <source>
        <dbReference type="Proteomes" id="UP000246077"/>
    </source>
</evidence>
<evidence type="ECO:0000256" key="9">
    <source>
        <dbReference type="ARBA" id="ARBA00023136"/>
    </source>
</evidence>
<keyword evidence="2 11" id="KW-0813">Transport</keyword>
<dbReference type="Pfam" id="PF07715">
    <property type="entry name" value="Plug"/>
    <property type="match status" value="1"/>
</dbReference>
<organism evidence="16 17">
    <name type="scientific">Zavarzinia compransoris</name>
    <dbReference type="NCBI Taxonomy" id="1264899"/>
    <lineage>
        <taxon>Bacteria</taxon>
        <taxon>Pseudomonadati</taxon>
        <taxon>Pseudomonadota</taxon>
        <taxon>Alphaproteobacteria</taxon>
        <taxon>Rhodospirillales</taxon>
        <taxon>Zavarziniaceae</taxon>
        <taxon>Zavarzinia</taxon>
    </lineage>
</organism>
<evidence type="ECO:0000256" key="10">
    <source>
        <dbReference type="ARBA" id="ARBA00023237"/>
    </source>
</evidence>
<evidence type="ECO:0000259" key="15">
    <source>
        <dbReference type="Pfam" id="PF07715"/>
    </source>
</evidence>
<evidence type="ECO:0000256" key="5">
    <source>
        <dbReference type="ARBA" id="ARBA00022692"/>
    </source>
</evidence>
<dbReference type="PANTHER" id="PTHR32552:SF81">
    <property type="entry name" value="TONB-DEPENDENT OUTER MEMBRANE RECEPTOR"/>
    <property type="match status" value="1"/>
</dbReference>
<keyword evidence="8 12" id="KW-0798">TonB box</keyword>
<evidence type="ECO:0000256" key="1">
    <source>
        <dbReference type="ARBA" id="ARBA00004571"/>
    </source>
</evidence>
<evidence type="ECO:0000256" key="7">
    <source>
        <dbReference type="ARBA" id="ARBA00023065"/>
    </source>
</evidence>
<keyword evidence="10 11" id="KW-0998">Cell outer membrane</keyword>
<keyword evidence="17" id="KW-1185">Reference proteome</keyword>
<evidence type="ECO:0000256" key="8">
    <source>
        <dbReference type="ARBA" id="ARBA00023077"/>
    </source>
</evidence>
<dbReference type="Gene3D" id="2.40.170.20">
    <property type="entry name" value="TonB-dependent receptor, beta-barrel domain"/>
    <property type="match status" value="1"/>
</dbReference>
<dbReference type="GO" id="GO:0006826">
    <property type="term" value="P:iron ion transport"/>
    <property type="evidence" value="ECO:0007669"/>
    <property type="project" value="UniProtKB-KW"/>
</dbReference>
<dbReference type="PANTHER" id="PTHR32552">
    <property type="entry name" value="FERRICHROME IRON RECEPTOR-RELATED"/>
    <property type="match status" value="1"/>
</dbReference>
<keyword evidence="3 11" id="KW-1134">Transmembrane beta strand</keyword>
<dbReference type="RefSeq" id="WP_109919873.1">
    <property type="nucleotide sequence ID" value="NZ_QGLF01000001.1"/>
</dbReference>
<dbReference type="AlphaFoldDB" id="A0A317EEP6"/>
<comment type="subcellular location">
    <subcellularLocation>
        <location evidence="1 11">Cell outer membrane</location>
        <topology evidence="1 11">Multi-pass membrane protein</topology>
    </subcellularLocation>
</comment>
<dbReference type="InterPro" id="IPR039426">
    <property type="entry name" value="TonB-dep_rcpt-like"/>
</dbReference>
<evidence type="ECO:0000256" key="11">
    <source>
        <dbReference type="PROSITE-ProRule" id="PRU01360"/>
    </source>
</evidence>
<protein>
    <recommendedName>
        <fullName evidence="18">TonB-dependent receptor</fullName>
    </recommendedName>
</protein>
<reference evidence="17" key="1">
    <citation type="submission" date="2018-05" db="EMBL/GenBank/DDBJ databases">
        <title>Zavarzinia sp. HR-AS.</title>
        <authorList>
            <person name="Lee Y."/>
            <person name="Jeon C.O."/>
        </authorList>
    </citation>
    <scope>NUCLEOTIDE SEQUENCE [LARGE SCALE GENOMIC DNA]</scope>
    <source>
        <strain evidence="17">DSM 1231</strain>
    </source>
</reference>
<dbReference type="GO" id="GO:0009279">
    <property type="term" value="C:cell outer membrane"/>
    <property type="evidence" value="ECO:0007669"/>
    <property type="project" value="UniProtKB-SubCell"/>
</dbReference>
<accession>A0A317EEP6</accession>
<dbReference type="Pfam" id="PF00593">
    <property type="entry name" value="TonB_dep_Rec_b-barrel"/>
    <property type="match status" value="1"/>
</dbReference>
<comment type="similarity">
    <text evidence="11 12">Belongs to the TonB-dependent receptor family.</text>
</comment>
<sequence>MAVGSTALVFGAAHGLAETADPADSAAAALSAAAPVIVIELDPVEVTARRRPEMAADVPLPVSVVSGETLKARATDSAGQFYTQIPNAQVFTPSYRNASFSIRGLGNSLATEGLESAVGVFVDGVYRARPGALTATLFDLDRIEVMRGPQGTTFGRNTSAGALSITTAPPDFEPGGWLRLSYGHYDYGQVQAVVTGPVSDTVALRLSSTYTRRDGFVENTNPASRAARDLNDYNDLSLRGQVLWVPDDRFSLRLIVDHSEQDGDCCVQLLSHAITTQPDGSPFPNGYAERLARVGYDPGPLDSSRRESSVDAPQTSQMSEDGIAAEVQWEIGDHLLTAITAWRRWRFEPHFDGDYNATDAVRQFGTSVDQQQFSQEIRLASRGGETIDTLVGAYYFRQDSESLQTIELGADAGPTLANFTGIAPIDRLLLYPEASRLFDGFTDHQAASPRTESLAGFGQATWNIDQRFALTAGLRYTADWREGDFRAWQSGGGSILGLGIEALDDLARQSFFKPGAFSERTWQDNLSGLFSAGWHLTESVLAYALVATGYKAGGINFASVSDGVSRRVAPEKTTSYELGLKAGLFDQRLQVNTALYWTIVDDYQSSLVDRTTFTTYLGNVGRLRARGIEVEVEAIPLDGLRLTGSVSYNDTKILSYADAPCPPEQAVAAGRLCTADLAGRRLRAAPLWTAFVSADYARPLGTWAGNALIGFIGASYAYRSSYNTDPSSRETIVPAFGLADARLGLGSADERWRASLWVRNLFDENYFTAAAGLPYNVGAVVVVPGDPRTFGLTVEYRF</sequence>
<name>A0A317EEP6_9PROT</name>
<evidence type="ECO:0000256" key="2">
    <source>
        <dbReference type="ARBA" id="ARBA00022448"/>
    </source>
</evidence>
<dbReference type="Proteomes" id="UP000246077">
    <property type="component" value="Unassembled WGS sequence"/>
</dbReference>
<dbReference type="InterPro" id="IPR012910">
    <property type="entry name" value="Plug_dom"/>
</dbReference>
<evidence type="ECO:0000256" key="6">
    <source>
        <dbReference type="ARBA" id="ARBA00023004"/>
    </source>
</evidence>
<feature type="domain" description="TonB-dependent receptor plug" evidence="15">
    <location>
        <begin position="56"/>
        <end position="162"/>
    </location>
</feature>
<evidence type="ECO:0000256" key="4">
    <source>
        <dbReference type="ARBA" id="ARBA00022496"/>
    </source>
</evidence>
<dbReference type="PROSITE" id="PS52016">
    <property type="entry name" value="TONB_DEPENDENT_REC_3"/>
    <property type="match status" value="1"/>
</dbReference>
<comment type="caution">
    <text evidence="16">The sequence shown here is derived from an EMBL/GenBank/DDBJ whole genome shotgun (WGS) entry which is preliminary data.</text>
</comment>
<keyword evidence="5 11" id="KW-0812">Transmembrane</keyword>
<feature type="region of interest" description="Disordered" evidence="13">
    <location>
        <begin position="294"/>
        <end position="319"/>
    </location>
</feature>
<evidence type="ECO:0000256" key="12">
    <source>
        <dbReference type="RuleBase" id="RU003357"/>
    </source>
</evidence>
<keyword evidence="4" id="KW-0410">Iron transport</keyword>
<dbReference type="SUPFAM" id="SSF56935">
    <property type="entry name" value="Porins"/>
    <property type="match status" value="1"/>
</dbReference>
<evidence type="ECO:0008006" key="18">
    <source>
        <dbReference type="Google" id="ProtNLM"/>
    </source>
</evidence>
<keyword evidence="7" id="KW-0406">Ion transport</keyword>
<gene>
    <name evidence="16" type="ORF">DKG75_04600</name>
</gene>
<keyword evidence="9 11" id="KW-0472">Membrane</keyword>
<evidence type="ECO:0000256" key="13">
    <source>
        <dbReference type="SAM" id="MobiDB-lite"/>
    </source>
</evidence>
<feature type="domain" description="TonB-dependent receptor-like beta-barrel" evidence="14">
    <location>
        <begin position="280"/>
        <end position="761"/>
    </location>
</feature>
<evidence type="ECO:0000256" key="3">
    <source>
        <dbReference type="ARBA" id="ARBA00022452"/>
    </source>
</evidence>
<evidence type="ECO:0000313" key="16">
    <source>
        <dbReference type="EMBL" id="PWR23843.1"/>
    </source>
</evidence>
<proteinExistence type="inferred from homology"/>
<dbReference type="EMBL" id="QGLF01000001">
    <property type="protein sequence ID" value="PWR23843.1"/>
    <property type="molecule type" value="Genomic_DNA"/>
</dbReference>
<dbReference type="InterPro" id="IPR036942">
    <property type="entry name" value="Beta-barrel_TonB_sf"/>
</dbReference>
<keyword evidence="6" id="KW-0408">Iron</keyword>